<accession>A0A9K3CQU0</accession>
<dbReference type="PANTHER" id="PTHR43823:SF3">
    <property type="entry name" value="MULTIDRUG EXPORT PROTEIN MEPA"/>
    <property type="match status" value="1"/>
</dbReference>
<dbReference type="EMBL" id="BDIP01000075">
    <property type="protein sequence ID" value="GIQ79909.1"/>
    <property type="molecule type" value="Genomic_DNA"/>
</dbReference>
<keyword evidence="3" id="KW-1003">Cell membrane</keyword>
<dbReference type="InterPro" id="IPR045070">
    <property type="entry name" value="MATE_MepA-like"/>
</dbReference>
<protein>
    <submittedName>
        <fullName evidence="9">Multi antimicrobial extrusion protein</fullName>
    </submittedName>
</protein>
<feature type="transmembrane region" description="Helical" evidence="8">
    <location>
        <begin position="383"/>
        <end position="409"/>
    </location>
</feature>
<gene>
    <name evidence="9" type="ORF">KIPB_000616</name>
</gene>
<dbReference type="PANTHER" id="PTHR43823">
    <property type="entry name" value="SPORULATION PROTEIN YKVU"/>
    <property type="match status" value="1"/>
</dbReference>
<evidence type="ECO:0000256" key="3">
    <source>
        <dbReference type="ARBA" id="ARBA00022475"/>
    </source>
</evidence>
<evidence type="ECO:0000256" key="7">
    <source>
        <dbReference type="SAM" id="MobiDB-lite"/>
    </source>
</evidence>
<dbReference type="Pfam" id="PF01554">
    <property type="entry name" value="MatE"/>
    <property type="match status" value="2"/>
</dbReference>
<evidence type="ECO:0000256" key="1">
    <source>
        <dbReference type="ARBA" id="ARBA00004651"/>
    </source>
</evidence>
<dbReference type="InterPro" id="IPR002528">
    <property type="entry name" value="MATE_fam"/>
</dbReference>
<evidence type="ECO:0000313" key="10">
    <source>
        <dbReference type="Proteomes" id="UP000265618"/>
    </source>
</evidence>
<keyword evidence="4 8" id="KW-0812">Transmembrane</keyword>
<evidence type="ECO:0000256" key="4">
    <source>
        <dbReference type="ARBA" id="ARBA00022692"/>
    </source>
</evidence>
<evidence type="ECO:0000256" key="5">
    <source>
        <dbReference type="ARBA" id="ARBA00022989"/>
    </source>
</evidence>
<feature type="transmembrane region" description="Helical" evidence="8">
    <location>
        <begin position="155"/>
        <end position="179"/>
    </location>
</feature>
<feature type="region of interest" description="Disordered" evidence="7">
    <location>
        <begin position="524"/>
        <end position="549"/>
    </location>
</feature>
<dbReference type="GO" id="GO:0015297">
    <property type="term" value="F:antiporter activity"/>
    <property type="evidence" value="ECO:0007669"/>
    <property type="project" value="InterPro"/>
</dbReference>
<feature type="transmembrane region" description="Helical" evidence="8">
    <location>
        <begin position="486"/>
        <end position="509"/>
    </location>
</feature>
<comment type="similarity">
    <text evidence="2">Belongs to the multi antimicrobial extrusion (MATE) (TC 2.A.66.1) family.</text>
</comment>
<dbReference type="GO" id="GO:0005886">
    <property type="term" value="C:plasma membrane"/>
    <property type="evidence" value="ECO:0007669"/>
    <property type="project" value="UniProtKB-SubCell"/>
</dbReference>
<feature type="transmembrane region" description="Helical" evidence="8">
    <location>
        <begin position="453"/>
        <end position="474"/>
    </location>
</feature>
<keyword evidence="10" id="KW-1185">Reference proteome</keyword>
<dbReference type="CDD" id="cd13143">
    <property type="entry name" value="MATE_MepA_like"/>
    <property type="match status" value="1"/>
</dbReference>
<sequence>MSPHCMESDCGAMQADNPEPDASVTAEVCGVLDTDGVVSEAGTAGDISDPHTPEDTGASGATTDPSAYMGTQRVPTLLLRVAWPSVIGMLVQALYNVVDSIFVAQGVGTMGVGALAVFLPIEVTLYAAIGNVFGSGAAAMIARSLGANDTKRAEAVLLNMLVACAAQSIIIPLAFLPWFSTFLRLFGATDAILPGALEYGRILTVFVCSYMFGQSLPHILRALGYERLSMQMVVASACINMVIDPLLIFGFDMGISGAAISTVVAQTVPAVLAILFLMKETQPVRIRFDRDIDFAIMRRFLGLGFPQMGQQSSQALPVVLGNALIKHFADPADVDTLIVVFSGILQRYLALLILPIIGMTAGYLPVASYNLGAKNYHRFMRVVLYGLLFSGSIATVGWLGTLLAPALIVQVLGGDDPALTDLGVSVMRHWCYGFLLVCFPYVAAATFQAQSQALLATAVALARQMLIMLPTMAIMPMITGNIESMFYAGTVSDVCAAVSSMLLMGWYVYRPLVPLLAEEKREREEAEGADALESQCNAETPEGEGEGESVVETLAVPTCGEGEVAVEVADE</sequence>
<reference evidence="9 10" key="1">
    <citation type="journal article" date="2018" name="PLoS ONE">
        <title>The draft genome of Kipferlia bialata reveals reductive genome evolution in fornicate parasites.</title>
        <authorList>
            <person name="Tanifuji G."/>
            <person name="Takabayashi S."/>
            <person name="Kume K."/>
            <person name="Takagi M."/>
            <person name="Nakayama T."/>
            <person name="Kamikawa R."/>
            <person name="Inagaki Y."/>
            <person name="Hashimoto T."/>
        </authorList>
    </citation>
    <scope>NUCLEOTIDE SEQUENCE [LARGE SCALE GENOMIC DNA]</scope>
    <source>
        <strain evidence="9">NY0173</strain>
    </source>
</reference>
<feature type="transmembrane region" description="Helical" evidence="8">
    <location>
        <begin position="110"/>
        <end position="134"/>
    </location>
</feature>
<keyword evidence="5 8" id="KW-1133">Transmembrane helix</keyword>
<comment type="caution">
    <text evidence="9">The sequence shown here is derived from an EMBL/GenBank/DDBJ whole genome shotgun (WGS) entry which is preliminary data.</text>
</comment>
<evidence type="ECO:0000256" key="2">
    <source>
        <dbReference type="ARBA" id="ARBA00010199"/>
    </source>
</evidence>
<dbReference type="Proteomes" id="UP000265618">
    <property type="component" value="Unassembled WGS sequence"/>
</dbReference>
<dbReference type="InterPro" id="IPR051327">
    <property type="entry name" value="MATE_MepA_subfamily"/>
</dbReference>
<dbReference type="GO" id="GO:0042910">
    <property type="term" value="F:xenobiotic transmembrane transporter activity"/>
    <property type="evidence" value="ECO:0007669"/>
    <property type="project" value="InterPro"/>
</dbReference>
<feature type="transmembrane region" description="Helical" evidence="8">
    <location>
        <begin position="430"/>
        <end position="447"/>
    </location>
</feature>
<proteinExistence type="inferred from homology"/>
<name>A0A9K3CQU0_9EUKA</name>
<feature type="region of interest" description="Disordered" evidence="7">
    <location>
        <begin position="40"/>
        <end position="67"/>
    </location>
</feature>
<dbReference type="AlphaFoldDB" id="A0A9K3CQU0"/>
<feature type="transmembrane region" description="Helical" evidence="8">
    <location>
        <begin position="348"/>
        <end position="371"/>
    </location>
</feature>
<feature type="transmembrane region" description="Helical" evidence="8">
    <location>
        <begin position="77"/>
        <end position="98"/>
    </location>
</feature>
<evidence type="ECO:0000256" key="6">
    <source>
        <dbReference type="ARBA" id="ARBA00023136"/>
    </source>
</evidence>
<organism evidence="9 10">
    <name type="scientific">Kipferlia bialata</name>
    <dbReference type="NCBI Taxonomy" id="797122"/>
    <lineage>
        <taxon>Eukaryota</taxon>
        <taxon>Metamonada</taxon>
        <taxon>Carpediemonas-like organisms</taxon>
        <taxon>Kipferlia</taxon>
    </lineage>
</organism>
<evidence type="ECO:0000313" key="9">
    <source>
        <dbReference type="EMBL" id="GIQ79909.1"/>
    </source>
</evidence>
<evidence type="ECO:0000256" key="8">
    <source>
        <dbReference type="SAM" id="Phobius"/>
    </source>
</evidence>
<dbReference type="OrthoDB" id="2126698at2759"/>
<feature type="region of interest" description="Disordered" evidence="7">
    <location>
        <begin position="1"/>
        <end position="21"/>
    </location>
</feature>
<comment type="subcellular location">
    <subcellularLocation>
        <location evidence="1">Cell membrane</location>
        <topology evidence="1">Multi-pass membrane protein</topology>
    </subcellularLocation>
</comment>
<feature type="transmembrane region" description="Helical" evidence="8">
    <location>
        <begin position="257"/>
        <end position="278"/>
    </location>
</feature>
<feature type="transmembrane region" description="Helical" evidence="8">
    <location>
        <begin position="199"/>
        <end position="220"/>
    </location>
</feature>
<keyword evidence="6 8" id="KW-0472">Membrane</keyword>